<comment type="cofactor">
    <cofactor evidence="2">
        <name>Zn(2+)</name>
        <dbReference type="ChEBI" id="CHEBI:29105"/>
    </cofactor>
    <text evidence="2">Binds 1 zinc ion per subunit.</text>
</comment>
<name>A0A5C6RL79_9BACT</name>
<keyword evidence="6" id="KW-1185">Reference proteome</keyword>
<dbReference type="GO" id="GO:0008237">
    <property type="term" value="F:metallopeptidase activity"/>
    <property type="evidence" value="ECO:0007669"/>
    <property type="project" value="InterPro"/>
</dbReference>
<dbReference type="Pfam" id="PF01433">
    <property type="entry name" value="Peptidase_M1"/>
    <property type="match status" value="1"/>
</dbReference>
<feature type="binding site" evidence="2">
    <location>
        <position position="364"/>
    </location>
    <ligand>
        <name>Zn(2+)</name>
        <dbReference type="ChEBI" id="CHEBI:29105"/>
        <note>catalytic</note>
    </ligand>
</feature>
<evidence type="ECO:0000256" key="1">
    <source>
        <dbReference type="PIRSR" id="PIRSR634015-1"/>
    </source>
</evidence>
<dbReference type="RefSeq" id="WP_147167558.1">
    <property type="nucleotide sequence ID" value="NZ_VOOR01000020.1"/>
</dbReference>
<comment type="caution">
    <text evidence="5">The sequence shown here is derived from an EMBL/GenBank/DDBJ whole genome shotgun (WGS) entry which is preliminary data.</text>
</comment>
<feature type="binding site" evidence="2">
    <location>
        <position position="360"/>
    </location>
    <ligand>
        <name>Zn(2+)</name>
        <dbReference type="ChEBI" id="CHEBI:29105"/>
        <note>catalytic</note>
    </ligand>
</feature>
<feature type="active site" description="Proton acceptor" evidence="1">
    <location>
        <position position="361"/>
    </location>
</feature>
<dbReference type="PANTHER" id="PTHR45726">
    <property type="entry name" value="LEUKOTRIENE A-4 HYDROLASE"/>
    <property type="match status" value="1"/>
</dbReference>
<reference evidence="5 6" key="1">
    <citation type="submission" date="2019-08" db="EMBL/GenBank/DDBJ databases">
        <title>Genome of Phaeodactylibacter luteus.</title>
        <authorList>
            <person name="Bowman J.P."/>
        </authorList>
    </citation>
    <scope>NUCLEOTIDE SEQUENCE [LARGE SCALE GENOMIC DNA]</scope>
    <source>
        <strain evidence="5 6">KCTC 42180</strain>
    </source>
</reference>
<evidence type="ECO:0000313" key="6">
    <source>
        <dbReference type="Proteomes" id="UP000321580"/>
    </source>
</evidence>
<evidence type="ECO:0000256" key="2">
    <source>
        <dbReference type="PIRSR" id="PIRSR634015-3"/>
    </source>
</evidence>
<proteinExistence type="predicted"/>
<feature type="chain" id="PRO_5022930152" evidence="3">
    <location>
        <begin position="26"/>
        <end position="1000"/>
    </location>
</feature>
<dbReference type="PANTHER" id="PTHR45726:SF3">
    <property type="entry name" value="LEUKOTRIENE A-4 HYDROLASE"/>
    <property type="match status" value="1"/>
</dbReference>
<keyword evidence="2" id="KW-0479">Metal-binding</keyword>
<dbReference type="Proteomes" id="UP000321580">
    <property type="component" value="Unassembled WGS sequence"/>
</dbReference>
<evidence type="ECO:0000259" key="4">
    <source>
        <dbReference type="Pfam" id="PF01433"/>
    </source>
</evidence>
<dbReference type="SUPFAM" id="SSF55486">
    <property type="entry name" value="Metalloproteases ('zincins'), catalytic domain"/>
    <property type="match status" value="1"/>
</dbReference>
<dbReference type="AlphaFoldDB" id="A0A5C6RL79"/>
<dbReference type="InterPro" id="IPR027268">
    <property type="entry name" value="Peptidase_M4/M1_CTD_sf"/>
</dbReference>
<dbReference type="OrthoDB" id="9814383at2"/>
<feature type="signal peptide" evidence="3">
    <location>
        <begin position="1"/>
        <end position="25"/>
    </location>
</feature>
<keyword evidence="2" id="KW-0862">Zinc</keyword>
<keyword evidence="3" id="KW-0732">Signal</keyword>
<evidence type="ECO:0000313" key="5">
    <source>
        <dbReference type="EMBL" id="TXB63003.1"/>
    </source>
</evidence>
<evidence type="ECO:0000256" key="3">
    <source>
        <dbReference type="SAM" id="SignalP"/>
    </source>
</evidence>
<protein>
    <submittedName>
        <fullName evidence="5">M1 family metallopeptidase</fullName>
    </submittedName>
</protein>
<feature type="domain" description="Peptidase M1 membrane alanine aminopeptidase" evidence="4">
    <location>
        <begin position="306"/>
        <end position="508"/>
    </location>
</feature>
<gene>
    <name evidence="5" type="ORF">FRY97_10875</name>
</gene>
<dbReference type="EMBL" id="VOOR01000020">
    <property type="protein sequence ID" value="TXB63003.1"/>
    <property type="molecule type" value="Genomic_DNA"/>
</dbReference>
<feature type="binding site" evidence="2">
    <location>
        <position position="383"/>
    </location>
    <ligand>
        <name>Zn(2+)</name>
        <dbReference type="ChEBI" id="CHEBI:29105"/>
        <note>catalytic</note>
    </ligand>
</feature>
<dbReference type="GO" id="GO:0008270">
    <property type="term" value="F:zinc ion binding"/>
    <property type="evidence" value="ECO:0007669"/>
    <property type="project" value="InterPro"/>
</dbReference>
<accession>A0A5C6RL79</accession>
<organism evidence="5 6">
    <name type="scientific">Phaeodactylibacter luteus</name>
    <dbReference type="NCBI Taxonomy" id="1564516"/>
    <lineage>
        <taxon>Bacteria</taxon>
        <taxon>Pseudomonadati</taxon>
        <taxon>Bacteroidota</taxon>
        <taxon>Saprospiria</taxon>
        <taxon>Saprospirales</taxon>
        <taxon>Haliscomenobacteraceae</taxon>
        <taxon>Phaeodactylibacter</taxon>
    </lineage>
</organism>
<dbReference type="InterPro" id="IPR014782">
    <property type="entry name" value="Peptidase_M1_dom"/>
</dbReference>
<sequence length="1000" mass="112673">MQKVKIIFRLRAALALLATGLAAHLAAQGGYFQQETGYTIHVRLDDTSHVLHGHLALEYTNNAPHALDTLWLHLWPNAYSSRQTAFAKQARAIGSLDFQFAPKSQLGGIDSLSFAQDGNATPWRPHPEHPDIAFILLPSPILPGASTTITTPFRVKLPKVFSRLGHTGQSYQITQWHPKPAVYDASGWHPMPYLDMGEFYSEFGTYTVHITLADRYTVAATGTLQTLEEQERLQALSQNQTVGHSGRLKTLTYTADRVHDFAWFADARYQVRQDTVQLPNGDSVQTWAFFLDGSSSYWAKAVPFLKRALRFYSQQVGSYPYPQATVVETEAGAGGGMEYPMITNISGAFDEQSLDILIAHEVGHNWFYGILGSNERDHAWMDEGLNSYYEQRYARTYYPGQNTLLPEVIMRRTPIQERELGYLFQARRHLEQAPATPSGALSPANYFVGAYEKPALALHHLQGYLGREKMDSLMQSYFEGWSFRHPQPQNFKQHLEAGSKENLDWLFDGLIGSAQPLDYAIRKVERRGRSVKVTVRNRGGIAAPIPIALMQGDTVLSQEWASGFSGQRTFRLRGKAADAIVIDPERLTPDLRRYNNRRQLEGLSLPKLHFLAGLNSDESANLFLSPAGGWNAHDGWMAGLLAYNSAVPERPFEFQLAPAWGFNSRQLAGLGHLGYHFYPNALQRLSVGLRARQFSYRNGGAAAPTLSYRRWQPYLTADFKPNFSATARCQLELSTLWLDREAFSFADPASPSLDRDPARLQQARFTFEQYRRFNPYSWTFLLEHQGFEDAFGESQRYVKATAMIDWDFHYAPRAAVHLRLYGGYFLYSTFREAGFTSPFALNLISQGHNDYRYEGLFLDRQAAGTFAANQLLTHEGGFKTPIGPGFPLGRSNNWVAALNFSIDLPPDALLGIPIKPYLDLGYFDNAMPTGQSDTFADQFVWNGGFLLSVADEALAIYLPVISSANLGDRLAERGSFLQRIGFQVNFQKLNPWRIRDRITY</sequence>
<dbReference type="Gene3D" id="1.10.390.10">
    <property type="entry name" value="Neutral Protease Domain 2"/>
    <property type="match status" value="1"/>
</dbReference>
<dbReference type="InterPro" id="IPR034015">
    <property type="entry name" value="M1_LTA4H"/>
</dbReference>
<feature type="active site" description="Proton donor" evidence="1">
    <location>
        <position position="451"/>
    </location>
</feature>
<dbReference type="CDD" id="cd09604">
    <property type="entry name" value="M1_APN_like"/>
    <property type="match status" value="1"/>
</dbReference>